<protein>
    <recommendedName>
        <fullName evidence="2">DUF8156 domain-containing protein</fullName>
    </recommendedName>
</protein>
<dbReference type="EMBL" id="MCRM02000015">
    <property type="protein sequence ID" value="PNV74336.1"/>
    <property type="molecule type" value="Genomic_DNA"/>
</dbReference>
<feature type="coiled-coil region" evidence="1">
    <location>
        <begin position="51"/>
        <end position="78"/>
    </location>
</feature>
<keyword evidence="4" id="KW-1185">Reference proteome</keyword>
<evidence type="ECO:0000313" key="4">
    <source>
        <dbReference type="Proteomes" id="UP000094669"/>
    </source>
</evidence>
<evidence type="ECO:0000259" key="2">
    <source>
        <dbReference type="Pfam" id="PF26485"/>
    </source>
</evidence>
<organism evidence="3 4">
    <name type="scientific">Leptospira inadai serovar Lyme</name>
    <dbReference type="NCBI Taxonomy" id="293084"/>
    <lineage>
        <taxon>Bacteria</taxon>
        <taxon>Pseudomonadati</taxon>
        <taxon>Spirochaetota</taxon>
        <taxon>Spirochaetia</taxon>
        <taxon>Leptospirales</taxon>
        <taxon>Leptospiraceae</taxon>
        <taxon>Leptospira</taxon>
    </lineage>
</organism>
<evidence type="ECO:0000256" key="1">
    <source>
        <dbReference type="SAM" id="Coils"/>
    </source>
</evidence>
<comment type="caution">
    <text evidence="3">The sequence shown here is derived from an EMBL/GenBank/DDBJ whole genome shotgun (WGS) entry which is preliminary data.</text>
</comment>
<accession>A0ABX4YGE7</accession>
<feature type="domain" description="DUF8156" evidence="2">
    <location>
        <begin position="2"/>
        <end position="78"/>
    </location>
</feature>
<reference evidence="3" key="1">
    <citation type="submission" date="2018-01" db="EMBL/GenBank/DDBJ databases">
        <title>Genomic characterization of Leptospira inadai serogroup Lyme isolated from captured rat in Brazil and comparative analysis with human reference strain.</title>
        <authorList>
            <person name="Moreno L.Z."/>
            <person name="Loureiro A.P."/>
            <person name="Miraglia F."/>
            <person name="Kremer F.S."/>
            <person name="Eslabao M.R."/>
            <person name="Dellagostin O.A."/>
            <person name="Lilenbaum W."/>
            <person name="Moreno A.M."/>
        </authorList>
    </citation>
    <scope>NUCLEOTIDE SEQUENCE [LARGE SCALE GENOMIC DNA]</scope>
    <source>
        <strain evidence="3">M34/99</strain>
    </source>
</reference>
<gene>
    <name evidence="3" type="ORF">BES34_014210</name>
</gene>
<dbReference type="InterPro" id="IPR058469">
    <property type="entry name" value="DUF8156"/>
</dbReference>
<evidence type="ECO:0000313" key="3">
    <source>
        <dbReference type="EMBL" id="PNV74336.1"/>
    </source>
</evidence>
<dbReference type="Proteomes" id="UP000094669">
    <property type="component" value="Unassembled WGS sequence"/>
</dbReference>
<keyword evidence="1" id="KW-0175">Coiled coil</keyword>
<proteinExistence type="predicted"/>
<dbReference type="Pfam" id="PF26485">
    <property type="entry name" value="DUF8156"/>
    <property type="match status" value="1"/>
</dbReference>
<sequence>MSQEYKDFRRGLPRPKQEFYDEIFRMAKRNLASGVMSSNAYSMEPILISAMIELMSELKEIKSELAKIKSETRALKNERV</sequence>
<name>A0ABX4YGE7_9LEPT</name>